<reference evidence="1 2" key="1">
    <citation type="journal article" date="2022" name="bioRxiv">
        <title>Genomics of Preaxostyla Flagellates Illuminates Evolutionary Transitions and the Path Towards Mitochondrial Loss.</title>
        <authorList>
            <person name="Novak L.V.F."/>
            <person name="Treitli S.C."/>
            <person name="Pyrih J."/>
            <person name="Halakuc P."/>
            <person name="Pipaliya S.V."/>
            <person name="Vacek V."/>
            <person name="Brzon O."/>
            <person name="Soukal P."/>
            <person name="Eme L."/>
            <person name="Dacks J.B."/>
            <person name="Karnkowska A."/>
            <person name="Elias M."/>
            <person name="Hampl V."/>
        </authorList>
    </citation>
    <scope>NUCLEOTIDE SEQUENCE [LARGE SCALE GENOMIC DNA]</scope>
    <source>
        <strain evidence="1">NAU3</strain>
        <tissue evidence="1">Gut</tissue>
    </source>
</reference>
<dbReference type="Gene3D" id="3.40.50.150">
    <property type="entry name" value="Vaccinia Virus protein VP39"/>
    <property type="match status" value="1"/>
</dbReference>
<dbReference type="InterPro" id="IPR029063">
    <property type="entry name" value="SAM-dependent_MTases_sf"/>
</dbReference>
<accession>A0ABQ9XFU0</accession>
<name>A0ABQ9XFU0_9EUKA</name>
<evidence type="ECO:0000313" key="2">
    <source>
        <dbReference type="Proteomes" id="UP001281761"/>
    </source>
</evidence>
<evidence type="ECO:0000313" key="1">
    <source>
        <dbReference type="EMBL" id="KAK2951338.1"/>
    </source>
</evidence>
<protein>
    <submittedName>
        <fullName evidence="1">Uncharacterized protein</fullName>
    </submittedName>
</protein>
<sequence>MDRPNIPQHTAELPVENNKVKTRQSVTNRVQVAINTLKWRQVHSNDEFFEITLSPNRHSAPVKISVQQIPGGETKGWGTATMVWDASISLVRWLEMIVQDKDGHFSYSPSETQNAVTSRGPLPEILRPDDFQVADSFSFSFSIDETSRFIELGAGQGFLGICSAVLGCGHFLSTDLPLVDQFVKDNISRNSHLISDSSVTHSSSTMPVSFLPFDWASTTLPDGIVPGYNLILVCECIYHNVPHHLVLNALLLLTRGYGRDDSTRDPASVARASPDCPILIVYEHRNTFVFSDFMHAAMEFFDIFQLPPEQQHPFYYTFDIYYFCARLKQEHRPSG</sequence>
<dbReference type="EMBL" id="JARBJD010000120">
    <property type="protein sequence ID" value="KAK2951338.1"/>
    <property type="molecule type" value="Genomic_DNA"/>
</dbReference>
<gene>
    <name evidence="1" type="ORF">BLNAU_13717</name>
</gene>
<dbReference type="Proteomes" id="UP001281761">
    <property type="component" value="Unassembled WGS sequence"/>
</dbReference>
<organism evidence="1 2">
    <name type="scientific">Blattamonas nauphoetae</name>
    <dbReference type="NCBI Taxonomy" id="2049346"/>
    <lineage>
        <taxon>Eukaryota</taxon>
        <taxon>Metamonada</taxon>
        <taxon>Preaxostyla</taxon>
        <taxon>Oxymonadida</taxon>
        <taxon>Blattamonas</taxon>
    </lineage>
</organism>
<dbReference type="Pfam" id="PF10294">
    <property type="entry name" value="Methyltransf_16"/>
    <property type="match status" value="1"/>
</dbReference>
<keyword evidence="2" id="KW-1185">Reference proteome</keyword>
<comment type="caution">
    <text evidence="1">The sequence shown here is derived from an EMBL/GenBank/DDBJ whole genome shotgun (WGS) entry which is preliminary data.</text>
</comment>
<dbReference type="InterPro" id="IPR019410">
    <property type="entry name" value="Methyltransf_16"/>
</dbReference>
<dbReference type="PANTHER" id="PTHR14614">
    <property type="entry name" value="HEPATOCELLULAR CARCINOMA-ASSOCIATED ANTIGEN"/>
    <property type="match status" value="1"/>
</dbReference>
<proteinExistence type="predicted"/>
<dbReference type="PANTHER" id="PTHR14614:SF109">
    <property type="entry name" value="RIBOSOMAL LYSINE N-METHYLTRANSFERASE 5"/>
    <property type="match status" value="1"/>
</dbReference>